<name>A0AAV9WPA6_9PEZI</name>
<evidence type="ECO:0000256" key="1">
    <source>
        <dbReference type="SAM" id="MobiDB-lite"/>
    </source>
</evidence>
<gene>
    <name evidence="2" type="ORF">TWF481_000640</name>
</gene>
<dbReference type="AlphaFoldDB" id="A0AAV9WPA6"/>
<keyword evidence="3" id="KW-1185">Reference proteome</keyword>
<feature type="compositionally biased region" description="Basic and acidic residues" evidence="1">
    <location>
        <begin position="1"/>
        <end position="11"/>
    </location>
</feature>
<sequence length="198" mass="22195">MVSSTTKDKHPSQSMLTIPSSKPTPSKNPSKGPYYLRSNPQLPKRRRTANPSFKMSQTHQRTTMTVASIRAYHGLGPKKLGTIHTVAALKRYGTAELQKLRLAFNDEIAKIKATGGALAQEITFSNLDDFAEDAIQGMDNEKQTLTRLRVVLTNYARVIVQIAEDLREEIALVAAIEEEGRRREKEKEEKEAEEEGED</sequence>
<organism evidence="2 3">
    <name type="scientific">Arthrobotrys musiformis</name>
    <dbReference type="NCBI Taxonomy" id="47236"/>
    <lineage>
        <taxon>Eukaryota</taxon>
        <taxon>Fungi</taxon>
        <taxon>Dikarya</taxon>
        <taxon>Ascomycota</taxon>
        <taxon>Pezizomycotina</taxon>
        <taxon>Orbiliomycetes</taxon>
        <taxon>Orbiliales</taxon>
        <taxon>Orbiliaceae</taxon>
        <taxon>Arthrobotrys</taxon>
    </lineage>
</organism>
<dbReference type="Proteomes" id="UP001370758">
    <property type="component" value="Unassembled WGS sequence"/>
</dbReference>
<feature type="region of interest" description="Disordered" evidence="1">
    <location>
        <begin position="178"/>
        <end position="198"/>
    </location>
</feature>
<dbReference type="EMBL" id="JAVHJL010000001">
    <property type="protein sequence ID" value="KAK6511734.1"/>
    <property type="molecule type" value="Genomic_DNA"/>
</dbReference>
<reference evidence="2 3" key="1">
    <citation type="submission" date="2023-08" db="EMBL/GenBank/DDBJ databases">
        <authorList>
            <person name="Palmer J.M."/>
        </authorList>
    </citation>
    <scope>NUCLEOTIDE SEQUENCE [LARGE SCALE GENOMIC DNA]</scope>
    <source>
        <strain evidence="2 3">TWF481</strain>
    </source>
</reference>
<comment type="caution">
    <text evidence="2">The sequence shown here is derived from an EMBL/GenBank/DDBJ whole genome shotgun (WGS) entry which is preliminary data.</text>
</comment>
<accession>A0AAV9WPA6</accession>
<evidence type="ECO:0000313" key="3">
    <source>
        <dbReference type="Proteomes" id="UP001370758"/>
    </source>
</evidence>
<protein>
    <submittedName>
        <fullName evidence="2">Uncharacterized protein</fullName>
    </submittedName>
</protein>
<feature type="compositionally biased region" description="Polar residues" evidence="1">
    <location>
        <begin position="49"/>
        <end position="60"/>
    </location>
</feature>
<proteinExistence type="predicted"/>
<feature type="compositionally biased region" description="Basic and acidic residues" evidence="1">
    <location>
        <begin position="178"/>
        <end position="190"/>
    </location>
</feature>
<feature type="region of interest" description="Disordered" evidence="1">
    <location>
        <begin position="1"/>
        <end position="60"/>
    </location>
</feature>
<feature type="compositionally biased region" description="Low complexity" evidence="1">
    <location>
        <begin position="19"/>
        <end position="31"/>
    </location>
</feature>
<evidence type="ECO:0000313" key="2">
    <source>
        <dbReference type="EMBL" id="KAK6511734.1"/>
    </source>
</evidence>